<feature type="compositionally biased region" description="Polar residues" evidence="11">
    <location>
        <begin position="149"/>
        <end position="162"/>
    </location>
</feature>
<evidence type="ECO:0000256" key="4">
    <source>
        <dbReference type="ARBA" id="ARBA00022553"/>
    </source>
</evidence>
<dbReference type="Proteomes" id="UP001181693">
    <property type="component" value="Unassembled WGS sequence"/>
</dbReference>
<keyword evidence="5" id="KW-0677">Repeat</keyword>
<reference evidence="13" key="1">
    <citation type="thesis" date="2020" institute="ProQuest LLC" country="789 East Eisenhower Parkway, Ann Arbor, MI, USA">
        <title>Comparative Genomics and Chromosome Evolution.</title>
        <authorList>
            <person name="Mudd A.B."/>
        </authorList>
    </citation>
    <scope>NUCLEOTIDE SEQUENCE</scope>
    <source>
        <strain evidence="13">1538</strain>
        <tissue evidence="13">Blood</tissue>
    </source>
</reference>
<feature type="domain" description="RRM" evidence="12">
    <location>
        <begin position="5"/>
        <end position="75"/>
    </location>
</feature>
<dbReference type="CDD" id="cd12609">
    <property type="entry name" value="RRM2_CoAA"/>
    <property type="match status" value="1"/>
</dbReference>
<keyword evidence="6 10" id="KW-0694">RNA-binding</keyword>
<dbReference type="GO" id="GO:0005737">
    <property type="term" value="C:cytoplasm"/>
    <property type="evidence" value="ECO:0007669"/>
    <property type="project" value="UniProtKB-SubCell"/>
</dbReference>
<evidence type="ECO:0000256" key="1">
    <source>
        <dbReference type="ARBA" id="ARBA00004123"/>
    </source>
</evidence>
<feature type="region of interest" description="Disordered" evidence="11">
    <location>
        <begin position="149"/>
        <end position="185"/>
    </location>
</feature>
<dbReference type="GO" id="GO:0003729">
    <property type="term" value="F:mRNA binding"/>
    <property type="evidence" value="ECO:0007669"/>
    <property type="project" value="TreeGrafter"/>
</dbReference>
<evidence type="ECO:0000256" key="2">
    <source>
        <dbReference type="ARBA" id="ARBA00004496"/>
    </source>
</evidence>
<dbReference type="InterPro" id="IPR035979">
    <property type="entry name" value="RBD_domain_sf"/>
</dbReference>
<protein>
    <recommendedName>
        <fullName evidence="8">RNA-binding protein 14</fullName>
    </recommendedName>
    <alternativeName>
        <fullName evidence="9">RNA-binding motif protein 14</fullName>
    </alternativeName>
</protein>
<dbReference type="Gene3D" id="3.30.70.330">
    <property type="match status" value="2"/>
</dbReference>
<dbReference type="InterPro" id="IPR012677">
    <property type="entry name" value="Nucleotide-bd_a/b_plait_sf"/>
</dbReference>
<keyword evidence="7" id="KW-0539">Nucleus</keyword>
<evidence type="ECO:0000259" key="12">
    <source>
        <dbReference type="PROSITE" id="PS50102"/>
    </source>
</evidence>
<feature type="region of interest" description="Disordered" evidence="11">
    <location>
        <begin position="220"/>
        <end position="246"/>
    </location>
</feature>
<dbReference type="SMART" id="SM00360">
    <property type="entry name" value="RRM"/>
    <property type="match status" value="2"/>
</dbReference>
<accession>A0AAV3A0D3</accession>
<dbReference type="GO" id="GO:0098534">
    <property type="term" value="P:centriole assembly"/>
    <property type="evidence" value="ECO:0007669"/>
    <property type="project" value="UniProtKB-ARBA"/>
</dbReference>
<dbReference type="EMBL" id="DYDO01000010">
    <property type="protein sequence ID" value="DBA17115.1"/>
    <property type="molecule type" value="Genomic_DNA"/>
</dbReference>
<dbReference type="GO" id="GO:0005634">
    <property type="term" value="C:nucleus"/>
    <property type="evidence" value="ECO:0007669"/>
    <property type="project" value="UniProtKB-SubCell"/>
</dbReference>
<dbReference type="PANTHER" id="PTHR48025">
    <property type="entry name" value="OS02G0815200 PROTEIN"/>
    <property type="match status" value="1"/>
</dbReference>
<evidence type="ECO:0000256" key="6">
    <source>
        <dbReference type="ARBA" id="ARBA00022884"/>
    </source>
</evidence>
<dbReference type="Pfam" id="PF00076">
    <property type="entry name" value="RRM_1"/>
    <property type="match status" value="2"/>
</dbReference>
<evidence type="ECO:0000256" key="9">
    <source>
        <dbReference type="ARBA" id="ARBA00075694"/>
    </source>
</evidence>
<dbReference type="AlphaFoldDB" id="A0AAV3A0D3"/>
<evidence type="ECO:0000256" key="10">
    <source>
        <dbReference type="PROSITE-ProRule" id="PRU00176"/>
    </source>
</evidence>
<evidence type="ECO:0000256" key="5">
    <source>
        <dbReference type="ARBA" id="ARBA00022737"/>
    </source>
</evidence>
<dbReference type="InterPro" id="IPR000504">
    <property type="entry name" value="RRM_dom"/>
</dbReference>
<feature type="region of interest" description="Disordered" evidence="11">
    <location>
        <begin position="311"/>
        <end position="331"/>
    </location>
</feature>
<evidence type="ECO:0000256" key="11">
    <source>
        <dbReference type="SAM" id="MobiDB-lite"/>
    </source>
</evidence>
<comment type="subcellular location">
    <subcellularLocation>
        <location evidence="2">Cytoplasm</location>
    </subcellularLocation>
    <subcellularLocation>
        <location evidence="1">Nucleus</location>
    </subcellularLocation>
</comment>
<evidence type="ECO:0000313" key="14">
    <source>
        <dbReference type="Proteomes" id="UP001181693"/>
    </source>
</evidence>
<evidence type="ECO:0000256" key="7">
    <source>
        <dbReference type="ARBA" id="ARBA00023242"/>
    </source>
</evidence>
<dbReference type="PANTHER" id="PTHR48025:SF1">
    <property type="entry name" value="RRM DOMAIN-CONTAINING PROTEIN"/>
    <property type="match status" value="1"/>
</dbReference>
<dbReference type="FunFam" id="3.30.70.330:FF:000046">
    <property type="entry name" value="RNA-binding protein 14 isoform X1"/>
    <property type="match status" value="2"/>
</dbReference>
<name>A0AAV3A0D3_PYXAD</name>
<dbReference type="InterPro" id="IPR050502">
    <property type="entry name" value="Euk_RNA-bind_prot"/>
</dbReference>
<keyword evidence="14" id="KW-1185">Reference proteome</keyword>
<dbReference type="PROSITE" id="PS50102">
    <property type="entry name" value="RRM"/>
    <property type="match status" value="2"/>
</dbReference>
<dbReference type="InterPro" id="IPR034507">
    <property type="entry name" value="RBM14_RRM2"/>
</dbReference>
<evidence type="ECO:0000256" key="8">
    <source>
        <dbReference type="ARBA" id="ARBA00067851"/>
    </source>
</evidence>
<dbReference type="GO" id="GO:0010467">
    <property type="term" value="P:gene expression"/>
    <property type="evidence" value="ECO:0007669"/>
    <property type="project" value="UniProtKB-ARBA"/>
</dbReference>
<evidence type="ECO:0000256" key="3">
    <source>
        <dbReference type="ARBA" id="ARBA00022490"/>
    </source>
</evidence>
<feature type="domain" description="RRM" evidence="12">
    <location>
        <begin position="81"/>
        <end position="151"/>
    </location>
</feature>
<dbReference type="SUPFAM" id="SSF54928">
    <property type="entry name" value="RNA-binding domain, RBD"/>
    <property type="match status" value="2"/>
</dbReference>
<comment type="caution">
    <text evidence="13">The sequence shown here is derived from an EMBL/GenBank/DDBJ whole genome shotgun (WGS) entry which is preliminary data.</text>
</comment>
<keyword evidence="4" id="KW-0597">Phosphoprotein</keyword>
<proteinExistence type="predicted"/>
<evidence type="ECO:0000313" key="13">
    <source>
        <dbReference type="EMBL" id="DBA17115.1"/>
    </source>
</evidence>
<feature type="compositionally biased region" description="Basic and acidic residues" evidence="11">
    <location>
        <begin position="170"/>
        <end position="185"/>
    </location>
</feature>
<keyword evidence="3" id="KW-0963">Cytoplasm</keyword>
<gene>
    <name evidence="13" type="ORF">GDO54_002610</name>
</gene>
<organism evidence="13 14">
    <name type="scientific">Pyxicephalus adspersus</name>
    <name type="common">African bullfrog</name>
    <dbReference type="NCBI Taxonomy" id="30357"/>
    <lineage>
        <taxon>Eukaryota</taxon>
        <taxon>Metazoa</taxon>
        <taxon>Chordata</taxon>
        <taxon>Craniata</taxon>
        <taxon>Vertebrata</taxon>
        <taxon>Euteleostomi</taxon>
        <taxon>Amphibia</taxon>
        <taxon>Batrachia</taxon>
        <taxon>Anura</taxon>
        <taxon>Neobatrachia</taxon>
        <taxon>Ranoidea</taxon>
        <taxon>Pyxicephalidae</taxon>
        <taxon>Pyxicephalinae</taxon>
        <taxon>Pyxicephalus</taxon>
    </lineage>
</organism>
<sequence length="508" mass="56169">MKDTVKIFIGNVDDRTTEEEVHDLFEKYGPVVGCAVMKQYAFVHMRGADRAKKAIEDLNGWELHGKRMVVELSKPRPQNTWKIFVGNVNAACDASELRVMFEAYGKVVECDVVKDYAFVHMEKESDARAAIENLNGKEVKGKRIDVQMSNKVSRPVSTNGSAHGNRARRPHDIREAPQNRAEAYNRRRAAEAAYASFALKSPYEHYSGDNARYAFESRMRPPSPLYYSRDRSPLRRSPTRSPYGLAQSTASLASKFRAPASGYGPLPSAYGDQTTSSLSAAYGSQSPSLSAAYGARASALSSAYGNQGGYDNQPSAYGTETQPSYASQGSAAYSTQGSSLSANYGSHLPSMALSYSSQTPSNPYQSHSASSPYAPSAALASAYRPQQTSVYDTTQMAGLGMQSAYSSMSSPIDAPMYERTRLLPPLSSTDSYKKTMDSYKSRLATDRRYSELADYRRLTQELKDPFRRSPPKSQMDFRRMTESQSDYSSYAYSDLMRGSSLSGYPRRM</sequence>